<dbReference type="Proteomes" id="UP000886653">
    <property type="component" value="Unassembled WGS sequence"/>
</dbReference>
<proteinExistence type="predicted"/>
<keyword evidence="2" id="KW-1185">Reference proteome</keyword>
<organism evidence="1 2">
    <name type="scientific">Cronartium quercuum f. sp. fusiforme G11</name>
    <dbReference type="NCBI Taxonomy" id="708437"/>
    <lineage>
        <taxon>Eukaryota</taxon>
        <taxon>Fungi</taxon>
        <taxon>Dikarya</taxon>
        <taxon>Basidiomycota</taxon>
        <taxon>Pucciniomycotina</taxon>
        <taxon>Pucciniomycetes</taxon>
        <taxon>Pucciniales</taxon>
        <taxon>Coleosporiaceae</taxon>
        <taxon>Cronartium</taxon>
    </lineage>
</organism>
<dbReference type="AlphaFoldDB" id="A0A9P6NGM8"/>
<protein>
    <submittedName>
        <fullName evidence="1">Uncharacterized protein</fullName>
    </submittedName>
</protein>
<comment type="caution">
    <text evidence="1">The sequence shown here is derived from an EMBL/GenBank/DDBJ whole genome shotgun (WGS) entry which is preliminary data.</text>
</comment>
<dbReference type="EMBL" id="MU167273">
    <property type="protein sequence ID" value="KAG0145618.1"/>
    <property type="molecule type" value="Genomic_DNA"/>
</dbReference>
<evidence type="ECO:0000313" key="1">
    <source>
        <dbReference type="EMBL" id="KAG0145618.1"/>
    </source>
</evidence>
<sequence>MSQHIFPLQIQMFQHHIRATLVSSTSASSITPQEALWWTTGQCKRNIGPVRPT</sequence>
<reference evidence="1" key="1">
    <citation type="submission" date="2013-11" db="EMBL/GenBank/DDBJ databases">
        <title>Genome sequence of the fusiform rust pathogen reveals effectors for host alternation and coevolution with pine.</title>
        <authorList>
            <consortium name="DOE Joint Genome Institute"/>
            <person name="Smith K."/>
            <person name="Pendleton A."/>
            <person name="Kubisiak T."/>
            <person name="Anderson C."/>
            <person name="Salamov A."/>
            <person name="Aerts A."/>
            <person name="Riley R."/>
            <person name="Clum A."/>
            <person name="Lindquist E."/>
            <person name="Ence D."/>
            <person name="Campbell M."/>
            <person name="Kronenberg Z."/>
            <person name="Feau N."/>
            <person name="Dhillon B."/>
            <person name="Hamelin R."/>
            <person name="Burleigh J."/>
            <person name="Smith J."/>
            <person name="Yandell M."/>
            <person name="Nelson C."/>
            <person name="Grigoriev I."/>
            <person name="Davis J."/>
        </authorList>
    </citation>
    <scope>NUCLEOTIDE SEQUENCE</scope>
    <source>
        <strain evidence="1">G11</strain>
    </source>
</reference>
<gene>
    <name evidence="1" type="ORF">CROQUDRAFT_561212</name>
</gene>
<evidence type="ECO:0000313" key="2">
    <source>
        <dbReference type="Proteomes" id="UP000886653"/>
    </source>
</evidence>
<accession>A0A9P6NGM8</accession>
<name>A0A9P6NGM8_9BASI</name>